<evidence type="ECO:0000256" key="1">
    <source>
        <dbReference type="SAM" id="MobiDB-lite"/>
    </source>
</evidence>
<evidence type="ECO:0000256" key="2">
    <source>
        <dbReference type="SAM" id="Phobius"/>
    </source>
</evidence>
<feature type="compositionally biased region" description="Basic and acidic residues" evidence="1">
    <location>
        <begin position="43"/>
        <end position="58"/>
    </location>
</feature>
<keyword evidence="2" id="KW-0472">Membrane</keyword>
<keyword evidence="2" id="KW-0812">Transmembrane</keyword>
<protein>
    <submittedName>
        <fullName evidence="3">Uncharacterized protein</fullName>
    </submittedName>
</protein>
<feature type="transmembrane region" description="Helical" evidence="2">
    <location>
        <begin position="6"/>
        <end position="32"/>
    </location>
</feature>
<proteinExistence type="predicted"/>
<feature type="region of interest" description="Disordered" evidence="1">
    <location>
        <begin position="43"/>
        <end position="66"/>
    </location>
</feature>
<reference evidence="3 4" key="1">
    <citation type="submission" date="2018-03" db="EMBL/GenBank/DDBJ databases">
        <title>The uncultured portion of the human microbiome is neutrally assembled.</title>
        <authorList>
            <person name="Jeraldo P."/>
            <person name="Boardman L."/>
            <person name="White B.A."/>
            <person name="Nelson H."/>
            <person name="Goldenfeld N."/>
            <person name="Chia N."/>
        </authorList>
    </citation>
    <scope>NUCLEOTIDE SEQUENCE [LARGE SCALE GENOMIC DNA]</scope>
    <source>
        <strain evidence="3">CIM:MAG 903</strain>
    </source>
</reference>
<accession>A0A316M3Y0</accession>
<name>A0A316M3Y0_9CLOT</name>
<evidence type="ECO:0000313" key="4">
    <source>
        <dbReference type="Proteomes" id="UP000246114"/>
    </source>
</evidence>
<organism evidence="3 4">
    <name type="scientific">Clostridium cadaveris</name>
    <dbReference type="NCBI Taxonomy" id="1529"/>
    <lineage>
        <taxon>Bacteria</taxon>
        <taxon>Bacillati</taxon>
        <taxon>Bacillota</taxon>
        <taxon>Clostridia</taxon>
        <taxon>Eubacteriales</taxon>
        <taxon>Clostridiaceae</taxon>
        <taxon>Clostridium</taxon>
    </lineage>
</organism>
<evidence type="ECO:0000313" key="3">
    <source>
        <dbReference type="EMBL" id="PWL51795.1"/>
    </source>
</evidence>
<gene>
    <name evidence="3" type="ORF">DBY38_12680</name>
</gene>
<dbReference type="RefSeq" id="WP_168972109.1">
    <property type="nucleotide sequence ID" value="NZ_JABAGG010000006.1"/>
</dbReference>
<keyword evidence="2" id="KW-1133">Transmembrane helix</keyword>
<dbReference type="Proteomes" id="UP000246114">
    <property type="component" value="Unassembled WGS sequence"/>
</dbReference>
<dbReference type="AlphaFoldDB" id="A0A316M3Y0"/>
<dbReference type="EMBL" id="QAMZ01000053">
    <property type="protein sequence ID" value="PWL51795.1"/>
    <property type="molecule type" value="Genomic_DNA"/>
</dbReference>
<comment type="caution">
    <text evidence="3">The sequence shown here is derived from an EMBL/GenBank/DDBJ whole genome shotgun (WGS) entry which is preliminary data.</text>
</comment>
<sequence>MTDLLRIGIIVSMLILALAIGIFAWALCIIAARSDREMEKEMIRKEDENGIHQRDKHNGSNNSCAR</sequence>